<evidence type="ECO:0000313" key="1">
    <source>
        <dbReference type="EMBL" id="MFB5190156.1"/>
    </source>
</evidence>
<accession>A0ABV5ADM8</accession>
<evidence type="ECO:0008006" key="3">
    <source>
        <dbReference type="Google" id="ProtNLM"/>
    </source>
</evidence>
<gene>
    <name evidence="1" type="ORF">KKP3000_003601</name>
</gene>
<dbReference type="RefSeq" id="WP_275473787.1">
    <property type="nucleotide sequence ID" value="NZ_CP162940.1"/>
</dbReference>
<organism evidence="1 2">
    <name type="scientific">Alicyclobacillus fastidiosus</name>
    <dbReference type="NCBI Taxonomy" id="392011"/>
    <lineage>
        <taxon>Bacteria</taxon>
        <taxon>Bacillati</taxon>
        <taxon>Bacillota</taxon>
        <taxon>Bacilli</taxon>
        <taxon>Bacillales</taxon>
        <taxon>Alicyclobacillaceae</taxon>
        <taxon>Alicyclobacillus</taxon>
    </lineage>
</organism>
<reference evidence="1 2" key="1">
    <citation type="journal article" date="2024" name="Int. J. Mol. Sci.">
        <title>Exploration of Alicyclobacillus spp. Genome in Search of Antibiotic Resistance.</title>
        <authorList>
            <person name="Bucka-Kolendo J."/>
            <person name="Kiousi D.E."/>
            <person name="Dekowska A."/>
            <person name="Mikolajczuk-Szczyrba A."/>
            <person name="Karadedos D.M."/>
            <person name="Michael P."/>
            <person name="Galanis A."/>
            <person name="Sokolowska B."/>
        </authorList>
    </citation>
    <scope>NUCLEOTIDE SEQUENCE [LARGE SCALE GENOMIC DNA]</scope>
    <source>
        <strain evidence="1 2">KKP 3000</strain>
    </source>
</reference>
<dbReference type="Proteomes" id="UP001579974">
    <property type="component" value="Unassembled WGS sequence"/>
</dbReference>
<keyword evidence="2" id="KW-1185">Reference proteome</keyword>
<dbReference type="EMBL" id="JBDXSU010000005">
    <property type="protein sequence ID" value="MFB5190156.1"/>
    <property type="molecule type" value="Genomic_DNA"/>
</dbReference>
<evidence type="ECO:0000313" key="2">
    <source>
        <dbReference type="Proteomes" id="UP001579974"/>
    </source>
</evidence>
<sequence length="176" mass="18437">MGAKRILTWVSTCLSLAGLGVFGYSMTQQTHIQSQMNHTMTTMNKDVAETTPLVAATSKALAPLVATTDALSQIEQQESKTVLDISAMNAHLRTIGASEQQVLTGMTALFQATSDVNRGLGDVTSTTDSVLSASESSASGASAETSHIGTLNQQTADVISQLNQLNNKLAALKLLP</sequence>
<comment type="caution">
    <text evidence="1">The sequence shown here is derived from an EMBL/GenBank/DDBJ whole genome shotgun (WGS) entry which is preliminary data.</text>
</comment>
<protein>
    <recommendedName>
        <fullName evidence="3">Methyl-accepting chemotaxis protein</fullName>
    </recommendedName>
</protein>
<proteinExistence type="predicted"/>
<name>A0ABV5ADM8_9BACL</name>